<dbReference type="Proteomes" id="UP000295727">
    <property type="component" value="Chromosome 4"/>
</dbReference>
<evidence type="ECO:0000313" key="3">
    <source>
        <dbReference type="EMBL" id="QBR03411.1"/>
    </source>
</evidence>
<sequence>MSKNGFFVLLTSTAMLMTAATHVMAQDPQASASGAVPSSEAPSTKAQRKQARKEARKQARAKTSAEMKSLQGAGYQPMQTPTDYPQNLLNAEKKAGAAKAASQ</sequence>
<feature type="chain" id="PRO_5020312163" evidence="2">
    <location>
        <begin position="26"/>
        <end position="103"/>
    </location>
</feature>
<reference evidence="3 4" key="1">
    <citation type="submission" date="2019-03" db="EMBL/GenBank/DDBJ databases">
        <title>Paraburkholderia sp. 7MH5, isolated from subtropical forest soil.</title>
        <authorList>
            <person name="Gao Z.-H."/>
            <person name="Qiu L.-H."/>
        </authorList>
    </citation>
    <scope>NUCLEOTIDE SEQUENCE [LARGE SCALE GENOMIC DNA]</scope>
    <source>
        <strain evidence="3 4">7MH5</strain>
    </source>
</reference>
<feature type="signal peptide" evidence="2">
    <location>
        <begin position="1"/>
        <end position="25"/>
    </location>
</feature>
<evidence type="ECO:0000256" key="2">
    <source>
        <dbReference type="SAM" id="SignalP"/>
    </source>
</evidence>
<feature type="compositionally biased region" description="Polar residues" evidence="1">
    <location>
        <begin position="77"/>
        <end position="89"/>
    </location>
</feature>
<feature type="region of interest" description="Disordered" evidence="1">
    <location>
        <begin position="25"/>
        <end position="103"/>
    </location>
</feature>
<keyword evidence="4" id="KW-1185">Reference proteome</keyword>
<organism evidence="3 4">
    <name type="scientific">Paraburkholderia pallida</name>
    <dbReference type="NCBI Taxonomy" id="2547399"/>
    <lineage>
        <taxon>Bacteria</taxon>
        <taxon>Pseudomonadati</taxon>
        <taxon>Pseudomonadota</taxon>
        <taxon>Betaproteobacteria</taxon>
        <taxon>Burkholderiales</taxon>
        <taxon>Burkholderiaceae</taxon>
        <taxon>Paraburkholderia</taxon>
    </lineage>
</organism>
<evidence type="ECO:0000256" key="1">
    <source>
        <dbReference type="SAM" id="MobiDB-lite"/>
    </source>
</evidence>
<dbReference type="KEGG" id="ppai:E1956_40500"/>
<proteinExistence type="predicted"/>
<evidence type="ECO:0000313" key="4">
    <source>
        <dbReference type="Proteomes" id="UP000295727"/>
    </source>
</evidence>
<protein>
    <submittedName>
        <fullName evidence="3">DUF4148 domain-containing protein</fullName>
    </submittedName>
</protein>
<dbReference type="RefSeq" id="WP_134758904.1">
    <property type="nucleotide sequence ID" value="NZ_CP038151.1"/>
</dbReference>
<name>A0A4P7D3S1_9BURK</name>
<accession>A0A4P7D3S1</accession>
<dbReference type="AlphaFoldDB" id="A0A4P7D3S1"/>
<dbReference type="EMBL" id="CP038151">
    <property type="protein sequence ID" value="QBR03411.1"/>
    <property type="molecule type" value="Genomic_DNA"/>
</dbReference>
<gene>
    <name evidence="3" type="ORF">E1956_40500</name>
</gene>
<keyword evidence="2" id="KW-0732">Signal</keyword>